<keyword evidence="3" id="KW-1185">Reference proteome</keyword>
<protein>
    <recommendedName>
        <fullName evidence="1">Core domain-containing protein</fullName>
    </recommendedName>
</protein>
<dbReference type="Pfam" id="PF01521">
    <property type="entry name" value="Fe-S_biosyn"/>
    <property type="match status" value="1"/>
</dbReference>
<organism evidence="2 3">
    <name type="scientific">Lacticaseibacillus sharpeae JCM 1186 = DSM 20505</name>
    <dbReference type="NCBI Taxonomy" id="1291052"/>
    <lineage>
        <taxon>Bacteria</taxon>
        <taxon>Bacillati</taxon>
        <taxon>Bacillota</taxon>
        <taxon>Bacilli</taxon>
        <taxon>Lactobacillales</taxon>
        <taxon>Lactobacillaceae</taxon>
        <taxon>Lacticaseibacillus</taxon>
    </lineage>
</organism>
<dbReference type="RefSeq" id="WP_054679920.1">
    <property type="nucleotide sequence ID" value="NZ_AYYO01000008.1"/>
</dbReference>
<gene>
    <name evidence="2" type="ORF">FC18_GL000196</name>
</gene>
<dbReference type="OrthoDB" id="2361502at2"/>
<proteinExistence type="predicted"/>
<name>A0A0R1ZVV7_9LACO</name>
<dbReference type="Proteomes" id="UP000051679">
    <property type="component" value="Unassembled WGS sequence"/>
</dbReference>
<feature type="domain" description="Core" evidence="1">
    <location>
        <begin position="1"/>
        <end position="113"/>
    </location>
</feature>
<dbReference type="InterPro" id="IPR035903">
    <property type="entry name" value="HesB-like_dom_sf"/>
</dbReference>
<accession>A0A0R1ZVV7</accession>
<dbReference type="AlphaFoldDB" id="A0A0R1ZVV7"/>
<reference evidence="2 3" key="1">
    <citation type="journal article" date="2015" name="Genome Announc.">
        <title>Expanding the biotechnology potential of lactobacilli through comparative genomics of 213 strains and associated genera.</title>
        <authorList>
            <person name="Sun Z."/>
            <person name="Harris H.M."/>
            <person name="McCann A."/>
            <person name="Guo C."/>
            <person name="Argimon S."/>
            <person name="Zhang W."/>
            <person name="Yang X."/>
            <person name="Jeffery I.B."/>
            <person name="Cooney J.C."/>
            <person name="Kagawa T.F."/>
            <person name="Liu W."/>
            <person name="Song Y."/>
            <person name="Salvetti E."/>
            <person name="Wrobel A."/>
            <person name="Rasinkangas P."/>
            <person name="Parkhill J."/>
            <person name="Rea M.C."/>
            <person name="O'Sullivan O."/>
            <person name="Ritari J."/>
            <person name="Douillard F.P."/>
            <person name="Paul Ross R."/>
            <person name="Yang R."/>
            <person name="Briner A.E."/>
            <person name="Felis G.E."/>
            <person name="de Vos W.M."/>
            <person name="Barrangou R."/>
            <person name="Klaenhammer T.R."/>
            <person name="Caufield P.W."/>
            <person name="Cui Y."/>
            <person name="Zhang H."/>
            <person name="O'Toole P.W."/>
        </authorList>
    </citation>
    <scope>NUCLEOTIDE SEQUENCE [LARGE SCALE GENOMIC DNA]</scope>
    <source>
        <strain evidence="2 3">DSM 20505</strain>
    </source>
</reference>
<dbReference type="EMBL" id="AYYO01000008">
    <property type="protein sequence ID" value="KRM56219.1"/>
    <property type="molecule type" value="Genomic_DNA"/>
</dbReference>
<sequence>MEIKFDDAARAKIQPHLAPDKKLLLTFEDGVGPYSQHAMIHMQVQFSLNVVPASDAASDYDATITSNLGTIYYKGYSAEDLDAHMAVHLNERMNQLTLSGDIGVIDSNMGFIDFTQADGLKNNPAR</sequence>
<dbReference type="SUPFAM" id="SSF89360">
    <property type="entry name" value="HesB-like domain"/>
    <property type="match status" value="1"/>
</dbReference>
<evidence type="ECO:0000313" key="3">
    <source>
        <dbReference type="Proteomes" id="UP000051679"/>
    </source>
</evidence>
<evidence type="ECO:0000259" key="1">
    <source>
        <dbReference type="Pfam" id="PF01521"/>
    </source>
</evidence>
<evidence type="ECO:0000313" key="2">
    <source>
        <dbReference type="EMBL" id="KRM56219.1"/>
    </source>
</evidence>
<dbReference type="STRING" id="1291052.FC18_GL000196"/>
<dbReference type="PATRIC" id="fig|1291052.5.peg.201"/>
<dbReference type="Gene3D" id="2.60.300.12">
    <property type="entry name" value="HesB-like domain"/>
    <property type="match status" value="1"/>
</dbReference>
<comment type="caution">
    <text evidence="2">The sequence shown here is derived from an EMBL/GenBank/DDBJ whole genome shotgun (WGS) entry which is preliminary data.</text>
</comment>
<dbReference type="InterPro" id="IPR000361">
    <property type="entry name" value="ATAP_core_dom"/>
</dbReference>